<dbReference type="EMBL" id="CM004481">
    <property type="protein sequence ID" value="OCT66066.1"/>
    <property type="molecule type" value="Genomic_DNA"/>
</dbReference>
<protein>
    <submittedName>
        <fullName evidence="1">Uncharacterized protein</fullName>
    </submittedName>
</protein>
<dbReference type="AlphaFoldDB" id="A0A974C4K6"/>
<name>A0A974C4K6_XENLA</name>
<accession>A0A974C4K6</accession>
<evidence type="ECO:0000313" key="1">
    <source>
        <dbReference type="EMBL" id="OCT66066.1"/>
    </source>
</evidence>
<sequence>MLLSIPPPISVYDNAVRQCYTHQENKVFATHLLKTKLIGLTHTLCPKAQKCIRHRVVWDHVALCITTPSWEIKKNKFTYREVKK</sequence>
<reference evidence="2" key="1">
    <citation type="journal article" date="2016" name="Nature">
        <title>Genome evolution in the allotetraploid frog Xenopus laevis.</title>
        <authorList>
            <person name="Session A.M."/>
            <person name="Uno Y."/>
            <person name="Kwon T."/>
            <person name="Chapman J.A."/>
            <person name="Toyoda A."/>
            <person name="Takahashi S."/>
            <person name="Fukui A."/>
            <person name="Hikosaka A."/>
            <person name="Suzuki A."/>
            <person name="Kondo M."/>
            <person name="van Heeringen S.J."/>
            <person name="Quigley I."/>
            <person name="Heinz S."/>
            <person name="Ogino H."/>
            <person name="Ochi H."/>
            <person name="Hellsten U."/>
            <person name="Lyons J.B."/>
            <person name="Simakov O."/>
            <person name="Putnam N."/>
            <person name="Stites J."/>
            <person name="Kuroki Y."/>
            <person name="Tanaka T."/>
            <person name="Michiue T."/>
            <person name="Watanabe M."/>
            <person name="Bogdanovic O."/>
            <person name="Lister R."/>
            <person name="Georgiou G."/>
            <person name="Paranjpe S.S."/>
            <person name="van Kruijsbergen I."/>
            <person name="Shu S."/>
            <person name="Carlson J."/>
            <person name="Kinoshita T."/>
            <person name="Ohta Y."/>
            <person name="Mawaribuchi S."/>
            <person name="Jenkins J."/>
            <person name="Grimwood J."/>
            <person name="Schmutz J."/>
            <person name="Mitros T."/>
            <person name="Mozaffari S.V."/>
            <person name="Suzuki Y."/>
            <person name="Haramoto Y."/>
            <person name="Yamamoto T.S."/>
            <person name="Takagi C."/>
            <person name="Heald R."/>
            <person name="Miller K."/>
            <person name="Haudenschild C."/>
            <person name="Kitzman J."/>
            <person name="Nakayama T."/>
            <person name="Izutsu Y."/>
            <person name="Robert J."/>
            <person name="Fortriede J."/>
            <person name="Burns K."/>
            <person name="Lotay V."/>
            <person name="Karimi K."/>
            <person name="Yasuoka Y."/>
            <person name="Dichmann D.S."/>
            <person name="Flajnik M.F."/>
            <person name="Houston D.W."/>
            <person name="Shendure J."/>
            <person name="DuPasquier L."/>
            <person name="Vize P.D."/>
            <person name="Zorn A.M."/>
            <person name="Ito M."/>
            <person name="Marcotte E.M."/>
            <person name="Wallingford J.B."/>
            <person name="Ito Y."/>
            <person name="Asashima M."/>
            <person name="Ueno N."/>
            <person name="Matsuda Y."/>
            <person name="Veenstra G.J."/>
            <person name="Fujiyama A."/>
            <person name="Harland R.M."/>
            <person name="Taira M."/>
            <person name="Rokhsar D.S."/>
        </authorList>
    </citation>
    <scope>NUCLEOTIDE SEQUENCE [LARGE SCALE GENOMIC DNA]</scope>
    <source>
        <strain evidence="2">J</strain>
    </source>
</reference>
<proteinExistence type="predicted"/>
<gene>
    <name evidence="1" type="ORF">XELAEV_18042320mg</name>
</gene>
<evidence type="ECO:0000313" key="2">
    <source>
        <dbReference type="Proteomes" id="UP000694892"/>
    </source>
</evidence>
<dbReference type="Proteomes" id="UP000694892">
    <property type="component" value="Chromosome 8S"/>
</dbReference>
<organism evidence="1 2">
    <name type="scientific">Xenopus laevis</name>
    <name type="common">African clawed frog</name>
    <dbReference type="NCBI Taxonomy" id="8355"/>
    <lineage>
        <taxon>Eukaryota</taxon>
        <taxon>Metazoa</taxon>
        <taxon>Chordata</taxon>
        <taxon>Craniata</taxon>
        <taxon>Vertebrata</taxon>
        <taxon>Euteleostomi</taxon>
        <taxon>Amphibia</taxon>
        <taxon>Batrachia</taxon>
        <taxon>Anura</taxon>
        <taxon>Pipoidea</taxon>
        <taxon>Pipidae</taxon>
        <taxon>Xenopodinae</taxon>
        <taxon>Xenopus</taxon>
        <taxon>Xenopus</taxon>
    </lineage>
</organism>